<dbReference type="SUPFAM" id="SSF109604">
    <property type="entry name" value="HD-domain/PDEase-like"/>
    <property type="match status" value="1"/>
</dbReference>
<comment type="caution">
    <text evidence="1">The sequence shown here is derived from an EMBL/GenBank/DDBJ whole genome shotgun (WGS) entry which is preliminary data.</text>
</comment>
<reference evidence="1" key="1">
    <citation type="journal article" date="2020" name="mSystems">
        <title>Genome- and Community-Level Interaction Insights into Carbon Utilization and Element Cycling Functions of Hydrothermarchaeota in Hydrothermal Sediment.</title>
        <authorList>
            <person name="Zhou Z."/>
            <person name="Liu Y."/>
            <person name="Xu W."/>
            <person name="Pan J."/>
            <person name="Luo Z.H."/>
            <person name="Li M."/>
        </authorList>
    </citation>
    <scope>NUCLEOTIDE SEQUENCE [LARGE SCALE GENOMIC DNA]</scope>
    <source>
        <strain evidence="1">SpSt-339</strain>
    </source>
</reference>
<protein>
    <submittedName>
        <fullName evidence="1">Uncharacterized protein</fullName>
    </submittedName>
</protein>
<dbReference type="EMBL" id="DSOK01000273">
    <property type="protein sequence ID" value="HEN15721.1"/>
    <property type="molecule type" value="Genomic_DNA"/>
</dbReference>
<sequence length="177" mass="19645">MRMNLKPVLDAILADYVLPLDGYHGVVHWARVLENGRRLSSETGANVAVVSLFAVLPDSRRVNEHHDPAHGPRAAVFAATLRGRVFELPDDEFRLLTVACDGHTHERTHPDVTVQTCWDSDRLNLGRVGITPHPSRLCTAAAKRPDTIAWADGRATFGIVPPLVRDEWGIELPQARR</sequence>
<dbReference type="Gene3D" id="1.10.3210.10">
    <property type="entry name" value="Hypothetical protein af1432"/>
    <property type="match status" value="1"/>
</dbReference>
<dbReference type="AlphaFoldDB" id="A0A7C2K1B2"/>
<name>A0A7C2K1B2_9PLAN</name>
<gene>
    <name evidence="1" type="ORF">ENQ76_09675</name>
</gene>
<accession>A0A7C2K1B2</accession>
<proteinExistence type="predicted"/>
<organism evidence="1">
    <name type="scientific">Schlesneria paludicola</name>
    <dbReference type="NCBI Taxonomy" id="360056"/>
    <lineage>
        <taxon>Bacteria</taxon>
        <taxon>Pseudomonadati</taxon>
        <taxon>Planctomycetota</taxon>
        <taxon>Planctomycetia</taxon>
        <taxon>Planctomycetales</taxon>
        <taxon>Planctomycetaceae</taxon>
        <taxon>Schlesneria</taxon>
    </lineage>
</organism>
<evidence type="ECO:0000313" key="1">
    <source>
        <dbReference type="EMBL" id="HEN15721.1"/>
    </source>
</evidence>